<evidence type="ECO:0000259" key="2">
    <source>
        <dbReference type="Pfam" id="PF03732"/>
    </source>
</evidence>
<proteinExistence type="predicted"/>
<dbReference type="InterPro" id="IPR021109">
    <property type="entry name" value="Peptidase_aspartic_dom_sf"/>
</dbReference>
<evidence type="ECO:0000256" key="1">
    <source>
        <dbReference type="SAM" id="MobiDB-lite"/>
    </source>
</evidence>
<name>A0A1R3GVC8_COCAP</name>
<dbReference type="Gene3D" id="2.40.70.10">
    <property type="entry name" value="Acid Proteases"/>
    <property type="match status" value="1"/>
</dbReference>
<dbReference type="PANTHER" id="PTHR33223">
    <property type="entry name" value="CCHC-TYPE DOMAIN-CONTAINING PROTEIN"/>
    <property type="match status" value="1"/>
</dbReference>
<sequence length="487" mass="55167">MPNIEAYDGTSDPFDHLELFRTNMLIQGADDPLMSISSFKELGQSFLTHFISSRRAKKTSLGLMNIRQRPNESLRDYVTRFNAEALQVKDLDQSVAVAALMNGLRDDEFQFKFSLSKKPPKTLSELLLRAEKYINAEENMAAKTEKNDHRNDKKRDREVEADQGGKRFSKTGGYSGARSPERKYDSYTPLNNPRARILMQIERDPQLKWPKPMRQDAPRAKHKRCAFHRDHGHDTKDCRDLKNEIENLVRRGHLRRFVDSNQRQGRDRRNFQHRGRNGPERRNYNDRAENGLVGNGQGARGQDKPDRERRGEIQNNPIAGIINVITRGASTSAKKKVNPGAIMAIGSTAKKPKSWKDKPISFSTEDLEGIEFPHDDAIVISAVVYNHIVKRIYFDNGSASDVLYHSTMKSMNILEDKLRPYPAPLVGFGNEEVPVLGTISLPITLGTEQKTITAIVEFMVVKIPSAYNMILGRPSQNQMKAIGSAPI</sequence>
<dbReference type="Pfam" id="PF03732">
    <property type="entry name" value="Retrotrans_gag"/>
    <property type="match status" value="1"/>
</dbReference>
<feature type="compositionally biased region" description="Basic and acidic residues" evidence="1">
    <location>
        <begin position="277"/>
        <end position="289"/>
    </location>
</feature>
<feature type="compositionally biased region" description="Basic and acidic residues" evidence="1">
    <location>
        <begin position="143"/>
        <end position="165"/>
    </location>
</feature>
<dbReference type="OrthoDB" id="998635at2759"/>
<dbReference type="PANTHER" id="PTHR33223:SF10">
    <property type="entry name" value="AMINOTRANSFERASE-LIKE PLANT MOBILE DOMAIN-CONTAINING PROTEIN"/>
    <property type="match status" value="1"/>
</dbReference>
<feature type="domain" description="Retrotransposon gag" evidence="2">
    <location>
        <begin position="32"/>
        <end position="106"/>
    </location>
</feature>
<dbReference type="EMBL" id="AWWV01013347">
    <property type="protein sequence ID" value="OMO62054.1"/>
    <property type="molecule type" value="Genomic_DNA"/>
</dbReference>
<dbReference type="Gramene" id="OMO62054">
    <property type="protein sequence ID" value="OMO62054"/>
    <property type="gene ID" value="CCACVL1_23054"/>
</dbReference>
<dbReference type="Proteomes" id="UP000188268">
    <property type="component" value="Unassembled WGS sequence"/>
</dbReference>
<feature type="region of interest" description="Disordered" evidence="1">
    <location>
        <begin position="139"/>
        <end position="190"/>
    </location>
</feature>
<evidence type="ECO:0000313" key="3">
    <source>
        <dbReference type="EMBL" id="OMO62054.1"/>
    </source>
</evidence>
<organism evidence="3 4">
    <name type="scientific">Corchorus capsularis</name>
    <name type="common">Jute</name>
    <dbReference type="NCBI Taxonomy" id="210143"/>
    <lineage>
        <taxon>Eukaryota</taxon>
        <taxon>Viridiplantae</taxon>
        <taxon>Streptophyta</taxon>
        <taxon>Embryophyta</taxon>
        <taxon>Tracheophyta</taxon>
        <taxon>Spermatophyta</taxon>
        <taxon>Magnoliopsida</taxon>
        <taxon>eudicotyledons</taxon>
        <taxon>Gunneridae</taxon>
        <taxon>Pentapetalae</taxon>
        <taxon>rosids</taxon>
        <taxon>malvids</taxon>
        <taxon>Malvales</taxon>
        <taxon>Malvaceae</taxon>
        <taxon>Grewioideae</taxon>
        <taxon>Apeibeae</taxon>
        <taxon>Corchorus</taxon>
    </lineage>
</organism>
<feature type="region of interest" description="Disordered" evidence="1">
    <location>
        <begin position="256"/>
        <end position="315"/>
    </location>
</feature>
<dbReference type="AlphaFoldDB" id="A0A1R3GVC8"/>
<feature type="compositionally biased region" description="Basic and acidic residues" evidence="1">
    <location>
        <begin position="301"/>
        <end position="312"/>
    </location>
</feature>
<accession>A0A1R3GVC8</accession>
<dbReference type="InterPro" id="IPR005162">
    <property type="entry name" value="Retrotrans_gag_dom"/>
</dbReference>
<dbReference type="OMA" id="LERSWIH"/>
<evidence type="ECO:0000313" key="4">
    <source>
        <dbReference type="Proteomes" id="UP000188268"/>
    </source>
</evidence>
<protein>
    <submittedName>
        <fullName evidence="3">Retrotransposon gag protein</fullName>
    </submittedName>
</protein>
<reference evidence="3 4" key="1">
    <citation type="submission" date="2013-09" db="EMBL/GenBank/DDBJ databases">
        <title>Corchorus capsularis genome sequencing.</title>
        <authorList>
            <person name="Alam M."/>
            <person name="Haque M.S."/>
            <person name="Islam M.S."/>
            <person name="Emdad E.M."/>
            <person name="Islam M.M."/>
            <person name="Ahmed B."/>
            <person name="Halim A."/>
            <person name="Hossen Q.M.M."/>
            <person name="Hossain M.Z."/>
            <person name="Ahmed R."/>
            <person name="Khan M.M."/>
            <person name="Islam R."/>
            <person name="Rashid M.M."/>
            <person name="Khan S.A."/>
            <person name="Rahman M.S."/>
            <person name="Alam M."/>
        </authorList>
    </citation>
    <scope>NUCLEOTIDE SEQUENCE [LARGE SCALE GENOMIC DNA]</scope>
    <source>
        <strain evidence="4">cv. CVL-1</strain>
        <tissue evidence="3">Whole seedling</tissue>
    </source>
</reference>
<gene>
    <name evidence="3" type="ORF">CCACVL1_23054</name>
</gene>
<comment type="caution">
    <text evidence="3">The sequence shown here is derived from an EMBL/GenBank/DDBJ whole genome shotgun (WGS) entry which is preliminary data.</text>
</comment>
<dbReference type="CDD" id="cd00303">
    <property type="entry name" value="retropepsin_like"/>
    <property type="match status" value="1"/>
</dbReference>
<keyword evidence="4" id="KW-1185">Reference proteome</keyword>